<gene>
    <name evidence="3" type="ORF">DL764_004431</name>
</gene>
<accession>A0A4Q4TCL5</accession>
<feature type="region of interest" description="Disordered" evidence="2">
    <location>
        <begin position="226"/>
        <end position="245"/>
    </location>
</feature>
<dbReference type="OrthoDB" id="3555317at2759"/>
<dbReference type="SUPFAM" id="SSF57959">
    <property type="entry name" value="Leucine zipper domain"/>
    <property type="match status" value="1"/>
</dbReference>
<feature type="compositionally biased region" description="Polar residues" evidence="2">
    <location>
        <begin position="228"/>
        <end position="245"/>
    </location>
</feature>
<dbReference type="CDD" id="cd14688">
    <property type="entry name" value="bZIP_YAP"/>
    <property type="match status" value="1"/>
</dbReference>
<dbReference type="InterPro" id="IPR046347">
    <property type="entry name" value="bZIP_sf"/>
</dbReference>
<dbReference type="Gene3D" id="1.20.5.170">
    <property type="match status" value="1"/>
</dbReference>
<feature type="region of interest" description="Disordered" evidence="2">
    <location>
        <begin position="467"/>
        <end position="500"/>
    </location>
</feature>
<keyword evidence="4" id="KW-1185">Reference proteome</keyword>
<feature type="region of interest" description="Disordered" evidence="2">
    <location>
        <begin position="168"/>
        <end position="212"/>
    </location>
</feature>
<dbReference type="GO" id="GO:0003700">
    <property type="term" value="F:DNA-binding transcription factor activity"/>
    <property type="evidence" value="ECO:0007669"/>
    <property type="project" value="InterPro"/>
</dbReference>
<dbReference type="PANTHER" id="PTHR40618:SF1">
    <property type="entry name" value="B-ZIP TRANSCRIPTION FACTOR (EUROFUNG)"/>
    <property type="match status" value="1"/>
</dbReference>
<evidence type="ECO:0000256" key="1">
    <source>
        <dbReference type="SAM" id="Coils"/>
    </source>
</evidence>
<evidence type="ECO:0008006" key="5">
    <source>
        <dbReference type="Google" id="ProtNLM"/>
    </source>
</evidence>
<sequence>MRYPQADFPVLNSESGDGKYQSGGIVHKRPPRDQPFIEDPSALKKRKGKGVIVDQDAGEQVKKRPRGRPRLNPKDQTRAELPFASVSNVFQRRRTQIRLAQRAYRNRKESTIAELESQVRDLKEVNDEMRDAFQRLLDTATRQGVLARAPEFGQQLQKLQALVRRPWQGGAEEDESSLYADAEDSPRTSQPESAESPSTQGATTTEAKDNQPDQVYGDHLIALERDAQPQSNSLASLTYSPTEPDNGNYQITAAPTIENAGFAPNTSSMFSSAPDTRSFSPWSSLPAPASMAYQERGFARRLQRYASEKAAYLICMKNPPHETMMRVFGFACLFETTDQIRERTLAGVAKTRDQSLHNWNYPFHNLGGAGTHFLNNSRGSKDAGECAPRTNGFRFGPMEEATSHIRDSLLTTSQNICMPGFEGHFWDCDEVEWYMRLNGVLVPDVAADFCSVHVHSGSFHYQEVRHQEADASVPHGAAPGSASLFTPTHSPGGASMASSSAMGDAWQQANASGDFTGPAAAQTAIHGMSQGFAASSLSTYGSPSVADPLSGSADGKLAQLDITKFLNGLTERGTCLGRTPGFRPKDVDAAFWESLIIEDE</sequence>
<evidence type="ECO:0000313" key="3">
    <source>
        <dbReference type="EMBL" id="RYP04461.1"/>
    </source>
</evidence>
<organism evidence="3 4">
    <name type="scientific">Monosporascus ibericus</name>
    <dbReference type="NCBI Taxonomy" id="155417"/>
    <lineage>
        <taxon>Eukaryota</taxon>
        <taxon>Fungi</taxon>
        <taxon>Dikarya</taxon>
        <taxon>Ascomycota</taxon>
        <taxon>Pezizomycotina</taxon>
        <taxon>Sordariomycetes</taxon>
        <taxon>Xylariomycetidae</taxon>
        <taxon>Xylariales</taxon>
        <taxon>Xylariales incertae sedis</taxon>
        <taxon>Monosporascus</taxon>
    </lineage>
</organism>
<dbReference type="EMBL" id="QJNU01000209">
    <property type="protein sequence ID" value="RYP04461.1"/>
    <property type="molecule type" value="Genomic_DNA"/>
</dbReference>
<feature type="coiled-coil region" evidence="1">
    <location>
        <begin position="105"/>
        <end position="139"/>
    </location>
</feature>
<protein>
    <recommendedName>
        <fullName evidence="5">BZIP domain-containing protein</fullName>
    </recommendedName>
</protein>
<feature type="region of interest" description="Disordered" evidence="2">
    <location>
        <begin position="1"/>
        <end position="79"/>
    </location>
</feature>
<reference evidence="3 4" key="1">
    <citation type="submission" date="2018-06" db="EMBL/GenBank/DDBJ databases">
        <title>Complete Genomes of Monosporascus.</title>
        <authorList>
            <person name="Robinson A.J."/>
            <person name="Natvig D.O."/>
        </authorList>
    </citation>
    <scope>NUCLEOTIDE SEQUENCE [LARGE SCALE GENOMIC DNA]</scope>
    <source>
        <strain evidence="3 4">CBS 110550</strain>
    </source>
</reference>
<proteinExistence type="predicted"/>
<dbReference type="AlphaFoldDB" id="A0A4Q4TCL5"/>
<dbReference type="PANTHER" id="PTHR40618">
    <property type="entry name" value="B-ZIP TRANSCRIPTION FACTOR (EUROFUNG)-RELATED"/>
    <property type="match status" value="1"/>
</dbReference>
<evidence type="ECO:0000313" key="4">
    <source>
        <dbReference type="Proteomes" id="UP000293360"/>
    </source>
</evidence>
<keyword evidence="1" id="KW-0175">Coiled coil</keyword>
<comment type="caution">
    <text evidence="3">The sequence shown here is derived from an EMBL/GenBank/DDBJ whole genome shotgun (WGS) entry which is preliminary data.</text>
</comment>
<feature type="compositionally biased region" description="Polar residues" evidence="2">
    <location>
        <begin position="187"/>
        <end position="205"/>
    </location>
</feature>
<evidence type="ECO:0000256" key="2">
    <source>
        <dbReference type="SAM" id="MobiDB-lite"/>
    </source>
</evidence>
<dbReference type="Proteomes" id="UP000293360">
    <property type="component" value="Unassembled WGS sequence"/>
</dbReference>
<name>A0A4Q4TCL5_9PEZI</name>